<dbReference type="Proteomes" id="UP000682811">
    <property type="component" value="Unassembled WGS sequence"/>
</dbReference>
<organism evidence="1 2">
    <name type="scientific">Paenibacillus azoreducens</name>
    <dbReference type="NCBI Taxonomy" id="116718"/>
    <lineage>
        <taxon>Bacteria</taxon>
        <taxon>Bacillati</taxon>
        <taxon>Bacillota</taxon>
        <taxon>Bacilli</taxon>
        <taxon>Bacillales</taxon>
        <taxon>Paenibacillaceae</taxon>
        <taxon>Paenibacillus</taxon>
    </lineage>
</organism>
<accession>A0A919YFN9</accession>
<sequence length="349" mass="39843">MNQNTEKLVQLLRSNRRMDGSILAAYCRVTSKYGDNDDAAALFRVFAEQPSDYRRTMLLDPIMRCGDLALAEEIGYFCFEHGMLKEDMPSELLHVLGYMGYEKYTGYMVDCIGANDYDLSQNACLGLLHLPCESYQEQLEKELEKVYGQALFPEFLPALGFKFADERIIPRLLAWGEQASTDCNAGLVFGISMFGEAQKDQVKRILMNPHWEMYSTGTGSHWWGYMSMQTVGLTFGELVADFKGRSENAGMDKQTMEYELEVLHDLLELKLAGDPHPARFSPLNPESVTDLYQKVFQWSSEHKDDSVPGRISSCLGYNHPLLDKFMHLRFKMELGMRQELELQALTKHG</sequence>
<dbReference type="AlphaFoldDB" id="A0A919YFN9"/>
<protein>
    <submittedName>
        <fullName evidence="1">Uncharacterized protein</fullName>
    </submittedName>
</protein>
<comment type="caution">
    <text evidence="1">The sequence shown here is derived from an EMBL/GenBank/DDBJ whole genome shotgun (WGS) entry which is preliminary data.</text>
</comment>
<dbReference type="EMBL" id="BORT01000025">
    <property type="protein sequence ID" value="GIO49786.1"/>
    <property type="molecule type" value="Genomic_DNA"/>
</dbReference>
<gene>
    <name evidence="1" type="ORF">J34TS1_45510</name>
</gene>
<reference evidence="1 2" key="1">
    <citation type="submission" date="2021-03" db="EMBL/GenBank/DDBJ databases">
        <title>Antimicrobial resistance genes in bacteria isolated from Japanese honey, and their potential for conferring macrolide and lincosamide resistance in the American foulbrood pathogen Paenibacillus larvae.</title>
        <authorList>
            <person name="Okamoto M."/>
            <person name="Kumagai M."/>
            <person name="Kanamori H."/>
            <person name="Takamatsu D."/>
        </authorList>
    </citation>
    <scope>NUCLEOTIDE SEQUENCE [LARGE SCALE GENOMIC DNA]</scope>
    <source>
        <strain evidence="1 2">J34TS1</strain>
    </source>
</reference>
<dbReference type="RefSeq" id="WP_212980165.1">
    <property type="nucleotide sequence ID" value="NZ_AP025343.1"/>
</dbReference>
<keyword evidence="2" id="KW-1185">Reference proteome</keyword>
<name>A0A919YFN9_9BACL</name>
<proteinExistence type="predicted"/>
<evidence type="ECO:0000313" key="1">
    <source>
        <dbReference type="EMBL" id="GIO49786.1"/>
    </source>
</evidence>
<evidence type="ECO:0000313" key="2">
    <source>
        <dbReference type="Proteomes" id="UP000682811"/>
    </source>
</evidence>